<evidence type="ECO:0000313" key="3">
    <source>
        <dbReference type="Proteomes" id="UP000596311"/>
    </source>
</evidence>
<evidence type="ECO:0008006" key="4">
    <source>
        <dbReference type="Google" id="ProtNLM"/>
    </source>
</evidence>
<reference evidence="2 3" key="1">
    <citation type="submission" date="2020-03" db="EMBL/GenBank/DDBJ databases">
        <title>Genome mining and metabolic profiling illuminate the polycyclic tetramate macrolactams from Streptomyces koyangensis SCSIO 5802.</title>
        <authorList>
            <person name="Ding W."/>
        </authorList>
    </citation>
    <scope>NUCLEOTIDE SEQUENCE [LARGE SCALE GENOMIC DNA]</scope>
    <source>
        <strain evidence="2 3">SCSIO 5802</strain>
    </source>
</reference>
<proteinExistence type="predicted"/>
<organism evidence="2 3">
    <name type="scientific">Streptomyces koyangensis</name>
    <dbReference type="NCBI Taxonomy" id="188770"/>
    <lineage>
        <taxon>Bacteria</taxon>
        <taxon>Bacillati</taxon>
        <taxon>Actinomycetota</taxon>
        <taxon>Actinomycetes</taxon>
        <taxon>Kitasatosporales</taxon>
        <taxon>Streptomycetaceae</taxon>
        <taxon>Streptomyces</taxon>
        <taxon>Streptomyces aurantiacus group</taxon>
    </lineage>
</organism>
<feature type="transmembrane region" description="Helical" evidence="1">
    <location>
        <begin position="43"/>
        <end position="63"/>
    </location>
</feature>
<protein>
    <recommendedName>
        <fullName evidence="4">ABC transporter</fullName>
    </recommendedName>
</protein>
<evidence type="ECO:0000256" key="1">
    <source>
        <dbReference type="SAM" id="Phobius"/>
    </source>
</evidence>
<gene>
    <name evidence="2" type="ORF">G9U55_20425</name>
</gene>
<dbReference type="RefSeq" id="WP_203215498.1">
    <property type="nucleotide sequence ID" value="NZ_CP049945.1"/>
</dbReference>
<accession>A0ABX7EHL6</accession>
<feature type="transmembrane region" description="Helical" evidence="1">
    <location>
        <begin position="189"/>
        <end position="210"/>
    </location>
</feature>
<dbReference type="Proteomes" id="UP000596311">
    <property type="component" value="Chromosome"/>
</dbReference>
<sequence>MIALVRCTAATLLHSQRHLAPVLLFTGVLTVLTVNGTGPLPSAYASSAGALFLCATWLTAVVTGLDDPPRRAILAVSAGGAWRVLLASVGTALACCAALMVPGLLLPLWAGSYEVTPAGLLVGVAAQATAALAGCALGVLCSPPVLPRPGYALATALALVLAALFTPGLPPVNRLLHLLSGDTGPAALLAPVGGQLGVAALLLTGATGVAHQVGTRRG</sequence>
<feature type="transmembrane region" description="Helical" evidence="1">
    <location>
        <begin position="151"/>
        <end position="169"/>
    </location>
</feature>
<name>A0ABX7EHL6_9ACTN</name>
<feature type="transmembrane region" description="Helical" evidence="1">
    <location>
        <begin position="84"/>
        <end position="106"/>
    </location>
</feature>
<evidence type="ECO:0000313" key="2">
    <source>
        <dbReference type="EMBL" id="QRF04304.1"/>
    </source>
</evidence>
<keyword evidence="1" id="KW-0472">Membrane</keyword>
<dbReference type="EMBL" id="CP049945">
    <property type="protein sequence ID" value="QRF04304.1"/>
    <property type="molecule type" value="Genomic_DNA"/>
</dbReference>
<feature type="transmembrane region" description="Helical" evidence="1">
    <location>
        <begin position="118"/>
        <end position="139"/>
    </location>
</feature>
<keyword evidence="1" id="KW-1133">Transmembrane helix</keyword>
<keyword evidence="1" id="KW-0812">Transmembrane</keyword>
<keyword evidence="3" id="KW-1185">Reference proteome</keyword>